<keyword evidence="6" id="KW-0479">Metal-binding</keyword>
<dbReference type="PANTHER" id="PTHR20941:SF1">
    <property type="entry name" value="FOLIC ACID SYNTHESIS PROTEIN FOL1"/>
    <property type="match status" value="1"/>
</dbReference>
<evidence type="ECO:0000256" key="5">
    <source>
        <dbReference type="ARBA" id="ARBA00022679"/>
    </source>
</evidence>
<feature type="domain" description="Pterin-binding" evidence="9">
    <location>
        <begin position="34"/>
        <end position="287"/>
    </location>
</feature>
<evidence type="ECO:0000256" key="7">
    <source>
        <dbReference type="ARBA" id="ARBA00022842"/>
    </source>
</evidence>
<dbReference type="CDD" id="cd00739">
    <property type="entry name" value="DHPS"/>
    <property type="match status" value="1"/>
</dbReference>
<comment type="pathway">
    <text evidence="3">Cofactor biosynthesis; tetrahydrofolate biosynthesis; 7,8-dihydrofolate from 2-amino-4-hydroxy-6-hydroxymethyl-7,8-dihydropteridine diphosphate and 4-aminobenzoate: step 1/2.</text>
</comment>
<proteinExistence type="predicted"/>
<dbReference type="Proteomes" id="UP000198480">
    <property type="component" value="Unassembled WGS sequence"/>
</dbReference>
<dbReference type="InterPro" id="IPR006390">
    <property type="entry name" value="DHP_synth_dom"/>
</dbReference>
<comment type="catalytic activity">
    <reaction evidence="1">
        <text>(7,8-dihydropterin-6-yl)methyl diphosphate + 4-aminobenzoate = 7,8-dihydropteroate + diphosphate</text>
        <dbReference type="Rhea" id="RHEA:19949"/>
        <dbReference type="ChEBI" id="CHEBI:17836"/>
        <dbReference type="ChEBI" id="CHEBI:17839"/>
        <dbReference type="ChEBI" id="CHEBI:33019"/>
        <dbReference type="ChEBI" id="CHEBI:72950"/>
        <dbReference type="EC" id="2.5.1.15"/>
    </reaction>
</comment>
<dbReference type="OrthoDB" id="9811744at2"/>
<evidence type="ECO:0000256" key="1">
    <source>
        <dbReference type="ARBA" id="ARBA00000012"/>
    </source>
</evidence>
<evidence type="ECO:0000313" key="11">
    <source>
        <dbReference type="Proteomes" id="UP000198480"/>
    </source>
</evidence>
<dbReference type="EMBL" id="FZOK01000014">
    <property type="protein sequence ID" value="SNS63039.1"/>
    <property type="molecule type" value="Genomic_DNA"/>
</dbReference>
<dbReference type="EC" id="2.5.1.15" evidence="4"/>
<dbReference type="PANTHER" id="PTHR20941">
    <property type="entry name" value="FOLATE SYNTHESIS PROTEINS"/>
    <property type="match status" value="1"/>
</dbReference>
<dbReference type="AlphaFoldDB" id="A0A239G1K3"/>
<dbReference type="GO" id="GO:0046656">
    <property type="term" value="P:folic acid biosynthetic process"/>
    <property type="evidence" value="ECO:0007669"/>
    <property type="project" value="UniProtKB-KW"/>
</dbReference>
<dbReference type="Pfam" id="PF00809">
    <property type="entry name" value="Pterin_bind"/>
    <property type="match status" value="1"/>
</dbReference>
<evidence type="ECO:0000256" key="2">
    <source>
        <dbReference type="ARBA" id="ARBA00001946"/>
    </source>
</evidence>
<dbReference type="GO" id="GO:0046654">
    <property type="term" value="P:tetrahydrofolate biosynthetic process"/>
    <property type="evidence" value="ECO:0007669"/>
    <property type="project" value="TreeGrafter"/>
</dbReference>
<comment type="cofactor">
    <cofactor evidence="2">
        <name>Mg(2+)</name>
        <dbReference type="ChEBI" id="CHEBI:18420"/>
    </cofactor>
</comment>
<dbReference type="SUPFAM" id="SSF51717">
    <property type="entry name" value="Dihydropteroate synthetase-like"/>
    <property type="match status" value="1"/>
</dbReference>
<keyword evidence="7" id="KW-0460">Magnesium</keyword>
<evidence type="ECO:0000256" key="3">
    <source>
        <dbReference type="ARBA" id="ARBA00004763"/>
    </source>
</evidence>
<dbReference type="InterPro" id="IPR045031">
    <property type="entry name" value="DHP_synth-like"/>
</dbReference>
<evidence type="ECO:0000259" key="9">
    <source>
        <dbReference type="PROSITE" id="PS50972"/>
    </source>
</evidence>
<dbReference type="NCBIfam" id="TIGR01496">
    <property type="entry name" value="DHPS"/>
    <property type="match status" value="1"/>
</dbReference>
<organism evidence="10 11">
    <name type="scientific">Belliella buryatensis</name>
    <dbReference type="NCBI Taxonomy" id="1500549"/>
    <lineage>
        <taxon>Bacteria</taxon>
        <taxon>Pseudomonadati</taxon>
        <taxon>Bacteroidota</taxon>
        <taxon>Cytophagia</taxon>
        <taxon>Cytophagales</taxon>
        <taxon>Cyclobacteriaceae</taxon>
        <taxon>Belliella</taxon>
    </lineage>
</organism>
<evidence type="ECO:0000256" key="4">
    <source>
        <dbReference type="ARBA" id="ARBA00012458"/>
    </source>
</evidence>
<evidence type="ECO:0000256" key="6">
    <source>
        <dbReference type="ARBA" id="ARBA00022723"/>
    </source>
</evidence>
<dbReference type="GO" id="GO:0004156">
    <property type="term" value="F:dihydropteroate synthase activity"/>
    <property type="evidence" value="ECO:0007669"/>
    <property type="project" value="UniProtKB-EC"/>
</dbReference>
<dbReference type="PROSITE" id="PS50972">
    <property type="entry name" value="PTERIN_BINDING"/>
    <property type="match status" value="1"/>
</dbReference>
<sequence>MDNLFTSSSEIEDKLFPPKITLRSKGKLFLLDRPWVMGIMNITPDSFYEGSRISQDEALILHQAEKMLASGADILDIGGYSSRPGAIEVSLEEEMSRVLPAIGAIKREFPEAKLSIDTFRSKIASSAVQCGADFVNDISAGTLDPDMIETVGKLQVPYIAMHMKGTPQNMQNQTDYDDILLEMMKYFSEKMNECKKAGINDVILDPGFGFAKTMEQNYWILRNLSYFKTIQAPMLIGVSRKSMIYKKLEINPSEALNGTTALHMAALMHGAQILRVHDVKEAKETVTLFKQLYP</sequence>
<dbReference type="Gene3D" id="3.20.20.20">
    <property type="entry name" value="Dihydropteroate synthase-like"/>
    <property type="match status" value="1"/>
</dbReference>
<evidence type="ECO:0000256" key="8">
    <source>
        <dbReference type="ARBA" id="ARBA00022909"/>
    </source>
</evidence>
<dbReference type="GO" id="GO:0046872">
    <property type="term" value="F:metal ion binding"/>
    <property type="evidence" value="ECO:0007669"/>
    <property type="project" value="UniProtKB-KW"/>
</dbReference>
<accession>A0A239G1K3</accession>
<dbReference type="InterPro" id="IPR011005">
    <property type="entry name" value="Dihydropteroate_synth-like_sf"/>
</dbReference>
<keyword evidence="8" id="KW-0289">Folate biosynthesis</keyword>
<dbReference type="GO" id="GO:0005829">
    <property type="term" value="C:cytosol"/>
    <property type="evidence" value="ECO:0007669"/>
    <property type="project" value="TreeGrafter"/>
</dbReference>
<dbReference type="PROSITE" id="PS00793">
    <property type="entry name" value="DHPS_2"/>
    <property type="match status" value="1"/>
</dbReference>
<protein>
    <recommendedName>
        <fullName evidence="4">dihydropteroate synthase</fullName>
        <ecNumber evidence="4">2.5.1.15</ecNumber>
    </recommendedName>
</protein>
<dbReference type="RefSeq" id="WP_089242093.1">
    <property type="nucleotide sequence ID" value="NZ_FZOK01000014.1"/>
</dbReference>
<dbReference type="InterPro" id="IPR000489">
    <property type="entry name" value="Pterin-binding_dom"/>
</dbReference>
<keyword evidence="11" id="KW-1185">Reference proteome</keyword>
<keyword evidence="5" id="KW-0808">Transferase</keyword>
<name>A0A239G1K3_9BACT</name>
<evidence type="ECO:0000313" key="10">
    <source>
        <dbReference type="EMBL" id="SNS63039.1"/>
    </source>
</evidence>
<gene>
    <name evidence="10" type="ORF">SAMN06295967_11475</name>
</gene>
<reference evidence="11" key="1">
    <citation type="submission" date="2017-06" db="EMBL/GenBank/DDBJ databases">
        <authorList>
            <person name="Varghese N."/>
            <person name="Submissions S."/>
        </authorList>
    </citation>
    <scope>NUCLEOTIDE SEQUENCE [LARGE SCALE GENOMIC DNA]</scope>
    <source>
        <strain evidence="11">5C</strain>
    </source>
</reference>